<organism evidence="7 8">
    <name type="scientific">Platanthera zijinensis</name>
    <dbReference type="NCBI Taxonomy" id="2320716"/>
    <lineage>
        <taxon>Eukaryota</taxon>
        <taxon>Viridiplantae</taxon>
        <taxon>Streptophyta</taxon>
        <taxon>Embryophyta</taxon>
        <taxon>Tracheophyta</taxon>
        <taxon>Spermatophyta</taxon>
        <taxon>Magnoliopsida</taxon>
        <taxon>Liliopsida</taxon>
        <taxon>Asparagales</taxon>
        <taxon>Orchidaceae</taxon>
        <taxon>Orchidoideae</taxon>
        <taxon>Orchideae</taxon>
        <taxon>Orchidinae</taxon>
        <taxon>Platanthera</taxon>
    </lineage>
</organism>
<dbReference type="GO" id="GO:0016226">
    <property type="term" value="P:iron-sulfur cluster assembly"/>
    <property type="evidence" value="ECO:0007669"/>
    <property type="project" value="InterPro"/>
</dbReference>
<accession>A0AAP0FW54</accession>
<dbReference type="SUPFAM" id="SSF89360">
    <property type="entry name" value="HesB-like domain"/>
    <property type="match status" value="1"/>
</dbReference>
<keyword evidence="4" id="KW-0408">Iron</keyword>
<dbReference type="FunFam" id="2.60.300.12:FF:000006">
    <property type="entry name" value="Iron-sulfur cluster assembly 2 mitochondrial"/>
    <property type="match status" value="1"/>
</dbReference>
<keyword evidence="8" id="KW-1185">Reference proteome</keyword>
<gene>
    <name evidence="7" type="ORF">KSP39_PZI021829</name>
</gene>
<reference evidence="7 8" key="1">
    <citation type="journal article" date="2022" name="Nat. Plants">
        <title>Genomes of leafy and leafless Platanthera orchids illuminate the evolution of mycoheterotrophy.</title>
        <authorList>
            <person name="Li M.H."/>
            <person name="Liu K.W."/>
            <person name="Li Z."/>
            <person name="Lu H.C."/>
            <person name="Ye Q.L."/>
            <person name="Zhang D."/>
            <person name="Wang J.Y."/>
            <person name="Li Y.F."/>
            <person name="Zhong Z.M."/>
            <person name="Liu X."/>
            <person name="Yu X."/>
            <person name="Liu D.K."/>
            <person name="Tu X.D."/>
            <person name="Liu B."/>
            <person name="Hao Y."/>
            <person name="Liao X.Y."/>
            <person name="Jiang Y.T."/>
            <person name="Sun W.H."/>
            <person name="Chen J."/>
            <person name="Chen Y.Q."/>
            <person name="Ai Y."/>
            <person name="Zhai J.W."/>
            <person name="Wu S.S."/>
            <person name="Zhou Z."/>
            <person name="Hsiao Y.Y."/>
            <person name="Wu W.L."/>
            <person name="Chen Y.Y."/>
            <person name="Lin Y.F."/>
            <person name="Hsu J.L."/>
            <person name="Li C.Y."/>
            <person name="Wang Z.W."/>
            <person name="Zhao X."/>
            <person name="Zhong W.Y."/>
            <person name="Ma X.K."/>
            <person name="Ma L."/>
            <person name="Huang J."/>
            <person name="Chen G.Z."/>
            <person name="Huang M.Z."/>
            <person name="Huang L."/>
            <person name="Peng D.H."/>
            <person name="Luo Y.B."/>
            <person name="Zou S.Q."/>
            <person name="Chen S.P."/>
            <person name="Lan S."/>
            <person name="Tsai W.C."/>
            <person name="Van de Peer Y."/>
            <person name="Liu Z.J."/>
        </authorList>
    </citation>
    <scope>NUCLEOTIDE SEQUENCE [LARGE SCALE GENOMIC DNA]</scope>
    <source>
        <strain evidence="7">Lor287</strain>
    </source>
</reference>
<name>A0AAP0FW54_9ASPA</name>
<evidence type="ECO:0000256" key="2">
    <source>
        <dbReference type="ARBA" id="ARBA00006718"/>
    </source>
</evidence>
<evidence type="ECO:0000256" key="4">
    <source>
        <dbReference type="ARBA" id="ARBA00023004"/>
    </source>
</evidence>
<dbReference type="Gene3D" id="2.60.300.12">
    <property type="entry name" value="HesB-like domain"/>
    <property type="match status" value="1"/>
</dbReference>
<dbReference type="Pfam" id="PF01521">
    <property type="entry name" value="Fe-S_biosyn"/>
    <property type="match status" value="1"/>
</dbReference>
<keyword evidence="5" id="KW-0496">Mitochondrion</keyword>
<evidence type="ECO:0000259" key="6">
    <source>
        <dbReference type="Pfam" id="PF01521"/>
    </source>
</evidence>
<dbReference type="GO" id="GO:0120510">
    <property type="term" value="C:mitochondrial [4Fe-4S] assembly complex"/>
    <property type="evidence" value="ECO:0007669"/>
    <property type="project" value="UniProtKB-ARBA"/>
</dbReference>
<evidence type="ECO:0000313" key="8">
    <source>
        <dbReference type="Proteomes" id="UP001418222"/>
    </source>
</evidence>
<dbReference type="GO" id="GO:0051537">
    <property type="term" value="F:2 iron, 2 sulfur cluster binding"/>
    <property type="evidence" value="ECO:0007669"/>
    <property type="project" value="TreeGrafter"/>
</dbReference>
<feature type="domain" description="Core" evidence="6">
    <location>
        <begin position="70"/>
        <end position="139"/>
    </location>
</feature>
<dbReference type="Proteomes" id="UP001418222">
    <property type="component" value="Unassembled WGS sequence"/>
</dbReference>
<dbReference type="PANTHER" id="PTHR43011">
    <property type="entry name" value="IRON-SULFUR CLUSTER ASSEMBLY 2 HOMOLOG, MITOCHONDRIAL"/>
    <property type="match status" value="1"/>
</dbReference>
<proteinExistence type="inferred from homology"/>
<dbReference type="AlphaFoldDB" id="A0AAP0FW54"/>
<dbReference type="InterPro" id="IPR000361">
    <property type="entry name" value="ATAP_core_dom"/>
</dbReference>
<evidence type="ECO:0000256" key="5">
    <source>
        <dbReference type="ARBA" id="ARBA00023128"/>
    </source>
</evidence>
<comment type="subcellular location">
    <subcellularLocation>
        <location evidence="1">Mitochondrion</location>
    </subcellularLocation>
</comment>
<dbReference type="PANTHER" id="PTHR43011:SF1">
    <property type="entry name" value="IRON-SULFUR CLUSTER ASSEMBLY 2 HOMOLOG, MITOCHONDRIAL"/>
    <property type="match status" value="1"/>
</dbReference>
<dbReference type="InterPro" id="IPR016092">
    <property type="entry name" value="ATAP"/>
</dbReference>
<evidence type="ECO:0000256" key="3">
    <source>
        <dbReference type="ARBA" id="ARBA00022723"/>
    </source>
</evidence>
<dbReference type="InterPro" id="IPR035903">
    <property type="entry name" value="HesB-like_dom_sf"/>
</dbReference>
<dbReference type="EMBL" id="JBBWWQ010000019">
    <property type="protein sequence ID" value="KAK8918976.1"/>
    <property type="molecule type" value="Genomic_DNA"/>
</dbReference>
<sequence length="154" mass="17848">MSRSFLRRVTPLIRFRIEKNHRLLTSAAEEFAPDSDAAVYMTDNCVRNEIFFLQWTVLKRMKELNFKEESSEGKMLRLSVETGGCSGFQYAFLLDEKKHEDDQIFEKDGVKLVVDNISYDFVKGATIDYVEELIRSAFQVGFSFDHMLIVPSTL</sequence>
<dbReference type="GO" id="GO:0005506">
    <property type="term" value="F:iron ion binding"/>
    <property type="evidence" value="ECO:0007669"/>
    <property type="project" value="TreeGrafter"/>
</dbReference>
<protein>
    <recommendedName>
        <fullName evidence="6">Core domain-containing protein</fullName>
    </recommendedName>
</protein>
<comment type="similarity">
    <text evidence="2">Belongs to the HesB/IscA family.</text>
</comment>
<evidence type="ECO:0000256" key="1">
    <source>
        <dbReference type="ARBA" id="ARBA00004173"/>
    </source>
</evidence>
<keyword evidence="3" id="KW-0479">Metal-binding</keyword>
<dbReference type="NCBIfam" id="TIGR00049">
    <property type="entry name" value="iron-sulfur cluster assembly accessory protein"/>
    <property type="match status" value="1"/>
</dbReference>
<evidence type="ECO:0000313" key="7">
    <source>
        <dbReference type="EMBL" id="KAK8918976.1"/>
    </source>
</evidence>
<dbReference type="GO" id="GO:0051539">
    <property type="term" value="F:4 iron, 4 sulfur cluster binding"/>
    <property type="evidence" value="ECO:0007669"/>
    <property type="project" value="TreeGrafter"/>
</dbReference>
<comment type="caution">
    <text evidence="7">The sequence shown here is derived from an EMBL/GenBank/DDBJ whole genome shotgun (WGS) entry which is preliminary data.</text>
</comment>